<dbReference type="EMBL" id="BMZO01000002">
    <property type="protein sequence ID" value="GHC64456.1"/>
    <property type="molecule type" value="Genomic_DNA"/>
</dbReference>
<accession>A0A8J3GFR4</accession>
<name>A0A8J3GFR4_9HYPH</name>
<reference evidence="1" key="1">
    <citation type="journal article" date="2014" name="Int. J. Syst. Evol. Microbiol.">
        <title>Complete genome sequence of Corynebacterium casei LMG S-19264T (=DSM 44701T), isolated from a smear-ripened cheese.</title>
        <authorList>
            <consortium name="US DOE Joint Genome Institute (JGI-PGF)"/>
            <person name="Walter F."/>
            <person name="Albersmeier A."/>
            <person name="Kalinowski J."/>
            <person name="Ruckert C."/>
        </authorList>
    </citation>
    <scope>NUCLEOTIDE SEQUENCE</scope>
    <source>
        <strain evidence="1">KCTC 42097</strain>
    </source>
</reference>
<protein>
    <submittedName>
        <fullName evidence="1">Uncharacterized protein</fullName>
    </submittedName>
</protein>
<organism evidence="1 2">
    <name type="scientific">Limoniibacter endophyticus</name>
    <dbReference type="NCBI Taxonomy" id="1565040"/>
    <lineage>
        <taxon>Bacteria</taxon>
        <taxon>Pseudomonadati</taxon>
        <taxon>Pseudomonadota</taxon>
        <taxon>Alphaproteobacteria</taxon>
        <taxon>Hyphomicrobiales</taxon>
        <taxon>Bartonellaceae</taxon>
        <taxon>Limoniibacter</taxon>
    </lineage>
</organism>
<evidence type="ECO:0000313" key="1">
    <source>
        <dbReference type="EMBL" id="GHC64456.1"/>
    </source>
</evidence>
<dbReference type="RefSeq" id="WP_189487869.1">
    <property type="nucleotide sequence ID" value="NZ_BMZO01000002.1"/>
</dbReference>
<dbReference type="Proteomes" id="UP000641137">
    <property type="component" value="Unassembled WGS sequence"/>
</dbReference>
<comment type="caution">
    <text evidence="1">The sequence shown here is derived from an EMBL/GenBank/DDBJ whole genome shotgun (WGS) entry which is preliminary data.</text>
</comment>
<reference evidence="1" key="2">
    <citation type="submission" date="2020-09" db="EMBL/GenBank/DDBJ databases">
        <authorList>
            <person name="Sun Q."/>
            <person name="Kim S."/>
        </authorList>
    </citation>
    <scope>NUCLEOTIDE SEQUENCE</scope>
    <source>
        <strain evidence="1">KCTC 42097</strain>
    </source>
</reference>
<dbReference type="AlphaFoldDB" id="A0A8J3GFR4"/>
<gene>
    <name evidence="1" type="ORF">GCM10010136_06420</name>
</gene>
<evidence type="ECO:0000313" key="2">
    <source>
        <dbReference type="Proteomes" id="UP000641137"/>
    </source>
</evidence>
<keyword evidence="2" id="KW-1185">Reference proteome</keyword>
<sequence>MSKNKFNSIYKGDILVKCHDGKVTSRVIAFAQSFGTGPSKYTHAGIASSSTSIIEMSGAGIGENGLMERNAQYVYDVFRCKDTEVAAGAAEAARMMMDRARFWKTGTDGSLLNVTGSFKDGRSKLSGPVSYNMFGAKGAARAIFSRAKLKDRDNTNRIIDRLYDGGYSFFCSGHVVLCYQMVAEQLAIQGVVNSELRNTFKLESHAYQPAYLWHRLKKSQAFDFVGTFQNGKKIA</sequence>
<dbReference type="Gene3D" id="3.90.1720.10">
    <property type="entry name" value="endopeptidase domain like (from Nostoc punctiforme)"/>
    <property type="match status" value="1"/>
</dbReference>
<proteinExistence type="predicted"/>